<protein>
    <submittedName>
        <fullName evidence="2">Uncharacterized protein</fullName>
    </submittedName>
</protein>
<sequence length="109" mass="12557">MQRQGLYRGPVDRRDVRSSETPVHDVRSDRDRSTRDRGRSRNRRKGPDQRYGGTNSQANPEVRRFLSGVVELTTQLLDDSVTPSRSRLKLRACLDDGIEFRDDLRSDAV</sequence>
<evidence type="ECO:0000256" key="1">
    <source>
        <dbReference type="SAM" id="MobiDB-lite"/>
    </source>
</evidence>
<comment type="caution">
    <text evidence="2">The sequence shown here is derived from an EMBL/GenBank/DDBJ whole genome shotgun (WGS) entry which is preliminary data.</text>
</comment>
<accession>A0A9D4P9T1</accession>
<feature type="compositionally biased region" description="Basic and acidic residues" evidence="1">
    <location>
        <begin position="10"/>
        <end position="39"/>
    </location>
</feature>
<keyword evidence="3" id="KW-1185">Reference proteome</keyword>
<organism evidence="2 3">
    <name type="scientific">Rhipicephalus sanguineus</name>
    <name type="common">Brown dog tick</name>
    <name type="synonym">Ixodes sanguineus</name>
    <dbReference type="NCBI Taxonomy" id="34632"/>
    <lineage>
        <taxon>Eukaryota</taxon>
        <taxon>Metazoa</taxon>
        <taxon>Ecdysozoa</taxon>
        <taxon>Arthropoda</taxon>
        <taxon>Chelicerata</taxon>
        <taxon>Arachnida</taxon>
        <taxon>Acari</taxon>
        <taxon>Parasitiformes</taxon>
        <taxon>Ixodida</taxon>
        <taxon>Ixodoidea</taxon>
        <taxon>Ixodidae</taxon>
        <taxon>Rhipicephalinae</taxon>
        <taxon>Rhipicephalus</taxon>
        <taxon>Rhipicephalus</taxon>
    </lineage>
</organism>
<feature type="region of interest" description="Disordered" evidence="1">
    <location>
        <begin position="1"/>
        <end position="62"/>
    </location>
</feature>
<name>A0A9D4P9T1_RHISA</name>
<evidence type="ECO:0000313" key="3">
    <source>
        <dbReference type="Proteomes" id="UP000821837"/>
    </source>
</evidence>
<dbReference type="AlphaFoldDB" id="A0A9D4P9T1"/>
<dbReference type="EMBL" id="JABSTV010002075">
    <property type="protein sequence ID" value="KAH7931667.1"/>
    <property type="molecule type" value="Genomic_DNA"/>
</dbReference>
<reference evidence="2" key="1">
    <citation type="journal article" date="2020" name="Cell">
        <title>Large-Scale Comparative Analyses of Tick Genomes Elucidate Their Genetic Diversity and Vector Capacities.</title>
        <authorList>
            <consortium name="Tick Genome and Microbiome Consortium (TIGMIC)"/>
            <person name="Jia N."/>
            <person name="Wang J."/>
            <person name="Shi W."/>
            <person name="Du L."/>
            <person name="Sun Y."/>
            <person name="Zhan W."/>
            <person name="Jiang J.F."/>
            <person name="Wang Q."/>
            <person name="Zhang B."/>
            <person name="Ji P."/>
            <person name="Bell-Sakyi L."/>
            <person name="Cui X.M."/>
            <person name="Yuan T.T."/>
            <person name="Jiang B.G."/>
            <person name="Yang W.F."/>
            <person name="Lam T.T."/>
            <person name="Chang Q.C."/>
            <person name="Ding S.J."/>
            <person name="Wang X.J."/>
            <person name="Zhu J.G."/>
            <person name="Ruan X.D."/>
            <person name="Zhao L."/>
            <person name="Wei J.T."/>
            <person name="Ye R.Z."/>
            <person name="Que T.C."/>
            <person name="Du C.H."/>
            <person name="Zhou Y.H."/>
            <person name="Cheng J.X."/>
            <person name="Dai P.F."/>
            <person name="Guo W.B."/>
            <person name="Han X.H."/>
            <person name="Huang E.J."/>
            <person name="Li L.F."/>
            <person name="Wei W."/>
            <person name="Gao Y.C."/>
            <person name="Liu J.Z."/>
            <person name="Shao H.Z."/>
            <person name="Wang X."/>
            <person name="Wang C.C."/>
            <person name="Yang T.C."/>
            <person name="Huo Q.B."/>
            <person name="Li W."/>
            <person name="Chen H.Y."/>
            <person name="Chen S.E."/>
            <person name="Zhou L.G."/>
            <person name="Ni X.B."/>
            <person name="Tian J.H."/>
            <person name="Sheng Y."/>
            <person name="Liu T."/>
            <person name="Pan Y.S."/>
            <person name="Xia L.Y."/>
            <person name="Li J."/>
            <person name="Zhao F."/>
            <person name="Cao W.C."/>
        </authorList>
    </citation>
    <scope>NUCLEOTIDE SEQUENCE</scope>
    <source>
        <strain evidence="2">Rsan-2018</strain>
    </source>
</reference>
<reference evidence="2" key="2">
    <citation type="submission" date="2021-09" db="EMBL/GenBank/DDBJ databases">
        <authorList>
            <person name="Jia N."/>
            <person name="Wang J."/>
            <person name="Shi W."/>
            <person name="Du L."/>
            <person name="Sun Y."/>
            <person name="Zhan W."/>
            <person name="Jiang J."/>
            <person name="Wang Q."/>
            <person name="Zhang B."/>
            <person name="Ji P."/>
            <person name="Sakyi L.B."/>
            <person name="Cui X."/>
            <person name="Yuan T."/>
            <person name="Jiang B."/>
            <person name="Yang W."/>
            <person name="Lam T.T.-Y."/>
            <person name="Chang Q."/>
            <person name="Ding S."/>
            <person name="Wang X."/>
            <person name="Zhu J."/>
            <person name="Ruan X."/>
            <person name="Zhao L."/>
            <person name="Wei J."/>
            <person name="Que T."/>
            <person name="Du C."/>
            <person name="Cheng J."/>
            <person name="Dai P."/>
            <person name="Han X."/>
            <person name="Huang E."/>
            <person name="Gao Y."/>
            <person name="Liu J."/>
            <person name="Shao H."/>
            <person name="Ye R."/>
            <person name="Li L."/>
            <person name="Wei W."/>
            <person name="Wang X."/>
            <person name="Wang C."/>
            <person name="Huo Q."/>
            <person name="Li W."/>
            <person name="Guo W."/>
            <person name="Chen H."/>
            <person name="Chen S."/>
            <person name="Zhou L."/>
            <person name="Zhou L."/>
            <person name="Ni X."/>
            <person name="Tian J."/>
            <person name="Zhou Y."/>
            <person name="Sheng Y."/>
            <person name="Liu T."/>
            <person name="Pan Y."/>
            <person name="Xia L."/>
            <person name="Li J."/>
            <person name="Zhao F."/>
            <person name="Cao W."/>
        </authorList>
    </citation>
    <scope>NUCLEOTIDE SEQUENCE</scope>
    <source>
        <strain evidence="2">Rsan-2018</strain>
        <tissue evidence="2">Larvae</tissue>
    </source>
</reference>
<proteinExistence type="predicted"/>
<gene>
    <name evidence="2" type="ORF">HPB52_025447</name>
</gene>
<evidence type="ECO:0000313" key="2">
    <source>
        <dbReference type="EMBL" id="KAH7931667.1"/>
    </source>
</evidence>
<dbReference type="Proteomes" id="UP000821837">
    <property type="component" value="Unassembled WGS sequence"/>
</dbReference>